<feature type="compositionally biased region" description="Low complexity" evidence="1">
    <location>
        <begin position="50"/>
        <end position="73"/>
    </location>
</feature>
<evidence type="ECO:0000313" key="2">
    <source>
        <dbReference type="EMBL" id="NYZ23562.1"/>
    </source>
</evidence>
<keyword evidence="3" id="KW-1185">Reference proteome</keyword>
<evidence type="ECO:0000256" key="1">
    <source>
        <dbReference type="SAM" id="MobiDB-lite"/>
    </source>
</evidence>
<reference evidence="2 3" key="1">
    <citation type="submission" date="2020-05" db="EMBL/GenBank/DDBJ databases">
        <title>Azospirillum oleiclasticum sp. nov, a nitrogen-fixing and heavy crude oil-emulsifying bacterium isolated from the crude oil of Yumen Oilfield.</title>
        <authorList>
            <person name="Wu D."/>
            <person name="Cai M."/>
            <person name="Zhang X."/>
        </authorList>
    </citation>
    <scope>NUCLEOTIDE SEQUENCE [LARGE SCALE GENOMIC DNA]</scope>
    <source>
        <strain evidence="2 3">ROY-1-1-2</strain>
    </source>
</reference>
<organism evidence="2 3">
    <name type="scientific">Azospirillum oleiclasticum</name>
    <dbReference type="NCBI Taxonomy" id="2735135"/>
    <lineage>
        <taxon>Bacteria</taxon>
        <taxon>Pseudomonadati</taxon>
        <taxon>Pseudomonadota</taxon>
        <taxon>Alphaproteobacteria</taxon>
        <taxon>Rhodospirillales</taxon>
        <taxon>Azospirillaceae</taxon>
        <taxon>Azospirillum</taxon>
    </lineage>
</organism>
<protein>
    <submittedName>
        <fullName evidence="2">Uncharacterized protein</fullName>
    </submittedName>
</protein>
<dbReference type="RefSeq" id="WP_180285337.1">
    <property type="nucleotide sequence ID" value="NZ_JABFDB010000028.1"/>
</dbReference>
<feature type="region of interest" description="Disordered" evidence="1">
    <location>
        <begin position="22"/>
        <end position="79"/>
    </location>
</feature>
<name>A0ABX2THM8_9PROT</name>
<dbReference type="EMBL" id="JABFDB010000028">
    <property type="protein sequence ID" value="NYZ23562.1"/>
    <property type="molecule type" value="Genomic_DNA"/>
</dbReference>
<proteinExistence type="predicted"/>
<dbReference type="Proteomes" id="UP000584642">
    <property type="component" value="Unassembled WGS sequence"/>
</dbReference>
<comment type="caution">
    <text evidence="2">The sequence shown here is derived from an EMBL/GenBank/DDBJ whole genome shotgun (WGS) entry which is preliminary data.</text>
</comment>
<gene>
    <name evidence="2" type="ORF">HND93_28015</name>
</gene>
<evidence type="ECO:0000313" key="3">
    <source>
        <dbReference type="Proteomes" id="UP000584642"/>
    </source>
</evidence>
<accession>A0ABX2THM8</accession>
<sequence length="79" mass="8489">MASEKRSADRKDLDTMTRDFLSKGGQIVRCPPGPSENVVTKHGSFRRRNTQNQNQNQAKPAETVAAAPVAPAKPDGEAG</sequence>